<feature type="coiled-coil region" evidence="1">
    <location>
        <begin position="112"/>
        <end position="197"/>
    </location>
</feature>
<proteinExistence type="predicted"/>
<gene>
    <name evidence="2" type="ORF">VNE69_02196</name>
</gene>
<name>A0AAX4J9N8_9MICR</name>
<evidence type="ECO:0000256" key="1">
    <source>
        <dbReference type="SAM" id="Coils"/>
    </source>
</evidence>
<accession>A0AAX4J9N8</accession>
<keyword evidence="3" id="KW-1185">Reference proteome</keyword>
<dbReference type="RefSeq" id="XP_065328820.1">
    <property type="nucleotide sequence ID" value="XM_065472748.1"/>
</dbReference>
<keyword evidence="1" id="KW-0175">Coiled coil</keyword>
<sequence length="223" mass="27027">MEESDVELGNVFDDNIKIKKNVLRDKTNLNKTSNNHILENKVVSNSQDILRKYNINFNIEEDQRTNELHNQYIEKILINSQEERDLQNEYNLEKRVDSTGDKINPHKLSIKNKEENDIISEIQREFRDLKETHKNMLHLRNRLLLLIEKEVENIKKEVTETKNKEILCLEEKHSKEIEEYKEKMSQLKEEVEYHKERFIRYKIFCKKKVLEYKDKITKAHNMK</sequence>
<organism evidence="2 3">
    <name type="scientific">Vairimorpha necatrix</name>
    <dbReference type="NCBI Taxonomy" id="6039"/>
    <lineage>
        <taxon>Eukaryota</taxon>
        <taxon>Fungi</taxon>
        <taxon>Fungi incertae sedis</taxon>
        <taxon>Microsporidia</taxon>
        <taxon>Nosematidae</taxon>
        <taxon>Vairimorpha</taxon>
    </lineage>
</organism>
<reference evidence="2" key="1">
    <citation type="journal article" date="2024" name="BMC Genomics">
        <title>Functional annotation of a divergent genome using sequence and structure-based similarity.</title>
        <authorList>
            <person name="Svedberg D."/>
            <person name="Winiger R.R."/>
            <person name="Berg A."/>
            <person name="Sharma H."/>
            <person name="Tellgren-Roth C."/>
            <person name="Debrunner-Vossbrinck B.A."/>
            <person name="Vossbrinck C.R."/>
            <person name="Barandun J."/>
        </authorList>
    </citation>
    <scope>NUCLEOTIDE SEQUENCE</scope>
    <source>
        <strain evidence="2">Illinois isolate</strain>
    </source>
</reference>
<evidence type="ECO:0000313" key="2">
    <source>
        <dbReference type="EMBL" id="WUR02675.1"/>
    </source>
</evidence>
<dbReference type="AlphaFoldDB" id="A0AAX4J9N8"/>
<evidence type="ECO:0000313" key="3">
    <source>
        <dbReference type="Proteomes" id="UP001334084"/>
    </source>
</evidence>
<dbReference type="EMBL" id="CP142727">
    <property type="protein sequence ID" value="WUR02675.1"/>
    <property type="molecule type" value="Genomic_DNA"/>
</dbReference>
<dbReference type="Proteomes" id="UP001334084">
    <property type="component" value="Chromosome 2"/>
</dbReference>
<protein>
    <submittedName>
        <fullName evidence="2">Uncharacterized protein</fullName>
    </submittedName>
</protein>
<dbReference type="KEGG" id="vnx:VNE69_02196"/>
<dbReference type="GeneID" id="90540486"/>